<dbReference type="Gene3D" id="1.10.472.10">
    <property type="entry name" value="Cyclin-like"/>
    <property type="match status" value="1"/>
</dbReference>
<feature type="compositionally biased region" description="Basic and acidic residues" evidence="1">
    <location>
        <begin position="243"/>
        <end position="275"/>
    </location>
</feature>
<dbReference type="EMBL" id="NPHW01005237">
    <property type="protein sequence ID" value="OXV06969.1"/>
    <property type="molecule type" value="Genomic_DNA"/>
</dbReference>
<dbReference type="SUPFAM" id="SSF47954">
    <property type="entry name" value="Cyclin-like"/>
    <property type="match status" value="1"/>
</dbReference>
<feature type="compositionally biased region" description="Low complexity" evidence="1">
    <location>
        <begin position="336"/>
        <end position="357"/>
    </location>
</feature>
<gene>
    <name evidence="3" type="ORF">Egran_05265</name>
</gene>
<dbReference type="AlphaFoldDB" id="A0A232LS56"/>
<dbReference type="GO" id="GO:0000307">
    <property type="term" value="C:cyclin-dependent protein kinase holoenzyme complex"/>
    <property type="evidence" value="ECO:0007669"/>
    <property type="project" value="TreeGrafter"/>
</dbReference>
<dbReference type="OrthoDB" id="10250320at2759"/>
<dbReference type="PANTHER" id="PTHR15615:SF10">
    <property type="entry name" value="PHO85 CYCLIN-2-RELATED"/>
    <property type="match status" value="1"/>
</dbReference>
<dbReference type="Proteomes" id="UP000243515">
    <property type="component" value="Unassembled WGS sequence"/>
</dbReference>
<dbReference type="CDD" id="cd20557">
    <property type="entry name" value="CYCLIN_ScPCL1-like"/>
    <property type="match status" value="1"/>
</dbReference>
<dbReference type="GO" id="GO:0016538">
    <property type="term" value="F:cyclin-dependent protein serine/threonine kinase regulator activity"/>
    <property type="evidence" value="ECO:0007669"/>
    <property type="project" value="TreeGrafter"/>
</dbReference>
<feature type="region of interest" description="Disordered" evidence="1">
    <location>
        <begin position="47"/>
        <end position="70"/>
    </location>
</feature>
<proteinExistence type="predicted"/>
<organism evidence="3 4">
    <name type="scientific">Elaphomyces granulatus</name>
    <dbReference type="NCBI Taxonomy" id="519963"/>
    <lineage>
        <taxon>Eukaryota</taxon>
        <taxon>Fungi</taxon>
        <taxon>Dikarya</taxon>
        <taxon>Ascomycota</taxon>
        <taxon>Pezizomycotina</taxon>
        <taxon>Eurotiomycetes</taxon>
        <taxon>Eurotiomycetidae</taxon>
        <taxon>Eurotiales</taxon>
        <taxon>Elaphomycetaceae</taxon>
        <taxon>Elaphomyces</taxon>
    </lineage>
</organism>
<feature type="domain" description="Cyclin N-terminal" evidence="2">
    <location>
        <begin position="81"/>
        <end position="180"/>
    </location>
</feature>
<comment type="caution">
    <text evidence="3">The sequence shown here is derived from an EMBL/GenBank/DDBJ whole genome shotgun (WGS) entry which is preliminary data.</text>
</comment>
<keyword evidence="4" id="KW-1185">Reference proteome</keyword>
<dbReference type="GO" id="GO:0005634">
    <property type="term" value="C:nucleus"/>
    <property type="evidence" value="ECO:0007669"/>
    <property type="project" value="TreeGrafter"/>
</dbReference>
<evidence type="ECO:0000313" key="3">
    <source>
        <dbReference type="EMBL" id="OXV06969.1"/>
    </source>
</evidence>
<reference evidence="3 4" key="1">
    <citation type="journal article" date="2015" name="Environ. Microbiol.">
        <title>Metagenome sequence of Elaphomyces granulatus from sporocarp tissue reveals Ascomycota ectomycorrhizal fingerprints of genome expansion and a Proteobacteria-rich microbiome.</title>
        <authorList>
            <person name="Quandt C.A."/>
            <person name="Kohler A."/>
            <person name="Hesse C.N."/>
            <person name="Sharpton T.J."/>
            <person name="Martin F."/>
            <person name="Spatafora J.W."/>
        </authorList>
    </citation>
    <scope>NUCLEOTIDE SEQUENCE [LARGE SCALE GENOMIC DNA]</scope>
    <source>
        <strain evidence="3 4">OSC145934</strain>
    </source>
</reference>
<dbReference type="GO" id="GO:0019901">
    <property type="term" value="F:protein kinase binding"/>
    <property type="evidence" value="ECO:0007669"/>
    <property type="project" value="InterPro"/>
</dbReference>
<dbReference type="InterPro" id="IPR036915">
    <property type="entry name" value="Cyclin-like_sf"/>
</dbReference>
<dbReference type="PANTHER" id="PTHR15615">
    <property type="match status" value="1"/>
</dbReference>
<accession>A0A232LS56</accession>
<feature type="compositionally biased region" description="Polar residues" evidence="1">
    <location>
        <begin position="47"/>
        <end position="56"/>
    </location>
</feature>
<evidence type="ECO:0000313" key="4">
    <source>
        <dbReference type="Proteomes" id="UP000243515"/>
    </source>
</evidence>
<name>A0A232LS56_9EURO</name>
<dbReference type="Pfam" id="PF00134">
    <property type="entry name" value="Cyclin_N"/>
    <property type="match status" value="1"/>
</dbReference>
<protein>
    <recommendedName>
        <fullName evidence="2">Cyclin N-terminal domain-containing protein</fullName>
    </recommendedName>
</protein>
<dbReference type="InterPro" id="IPR013922">
    <property type="entry name" value="Cyclin_PHO80-like"/>
</dbReference>
<evidence type="ECO:0000256" key="1">
    <source>
        <dbReference type="SAM" id="MobiDB-lite"/>
    </source>
</evidence>
<evidence type="ECO:0000259" key="2">
    <source>
        <dbReference type="Pfam" id="PF00134"/>
    </source>
</evidence>
<sequence length="446" mass="49024">MDQMDLQTPQSLNRAALNEFVMQPVSREMISYLSRKASQVIRCGAHASTSSVNQHGHPTPPSTPPLDAQDNMPQLPPVEVFIASLVHRSHVQVPTLMTSLVFLARLRARLPPVAKGMRCTVHRIFLASLILAAKNLNDSSPKNKHWARYSMVNGYNGFGFSLAEVNLMERQLLFLLDWNTRVTEEDLFTHLEPFLAPIRKQHELKRIVDGQDRLCDWYYPPLLVVAIAFSNSRFRSHVSAAADELRESRLRGPKQEIRGNVRRTREGVSRPDSHDPTSLNADSHLRPQEAVADDPDQRNTYRRRRASPYRANRSISPPSIKDVPALSRAGNRNSMAPSSRSSSLAPSLRSTPASLSTCPSTMGDDVLVADGSSSPASSAMSYSYVNIEALRPQAKQPDTILTAIPQPGKKVRSNGSIGGSGGGLMSRFLASAAGAYIGARSSRTVT</sequence>
<dbReference type="InterPro" id="IPR006671">
    <property type="entry name" value="Cyclin_N"/>
</dbReference>
<feature type="region of interest" description="Disordered" evidence="1">
    <location>
        <begin position="243"/>
        <end position="357"/>
    </location>
</feature>